<protein>
    <recommendedName>
        <fullName evidence="1">Glycoamylase-like domain-containing protein</fullName>
    </recommendedName>
</protein>
<reference evidence="3" key="1">
    <citation type="submission" date="2019-02" db="EMBL/GenBank/DDBJ databases">
        <title>Deep-cultivation of Planctomycetes and their phenomic and genomic characterization uncovers novel biology.</title>
        <authorList>
            <person name="Wiegand S."/>
            <person name="Jogler M."/>
            <person name="Boedeker C."/>
            <person name="Pinto D."/>
            <person name="Vollmers J."/>
            <person name="Rivas-Marin E."/>
            <person name="Kohn T."/>
            <person name="Peeters S.H."/>
            <person name="Heuer A."/>
            <person name="Rast P."/>
            <person name="Oberbeckmann S."/>
            <person name="Bunk B."/>
            <person name="Jeske O."/>
            <person name="Meyerdierks A."/>
            <person name="Storesund J.E."/>
            <person name="Kallscheuer N."/>
            <person name="Luecker S."/>
            <person name="Lage O.M."/>
            <person name="Pohl T."/>
            <person name="Merkel B.J."/>
            <person name="Hornburger P."/>
            <person name="Mueller R.-W."/>
            <person name="Bruemmer F."/>
            <person name="Labrenz M."/>
            <person name="Spormann A.M."/>
            <person name="Op den Camp H."/>
            <person name="Overmann J."/>
            <person name="Amann R."/>
            <person name="Jetten M.S.M."/>
            <person name="Mascher T."/>
            <person name="Medema M.H."/>
            <person name="Devos D.P."/>
            <person name="Kaster A.-K."/>
            <person name="Ovreas L."/>
            <person name="Rohde M."/>
            <person name="Galperin M.Y."/>
            <person name="Jogler C."/>
        </authorList>
    </citation>
    <scope>NUCLEOTIDE SEQUENCE [LARGE SCALE GENOMIC DNA]</scope>
    <source>
        <strain evidence="3">Pan97</strain>
    </source>
</reference>
<dbReference type="InterPro" id="IPR019282">
    <property type="entry name" value="Glycoamylase-like_cons_dom"/>
</dbReference>
<dbReference type="PIRSF" id="PIRSF028431">
    <property type="entry name" value="UCP028431"/>
    <property type="match status" value="1"/>
</dbReference>
<name>A0A518C4Q2_9BACT</name>
<evidence type="ECO:0000259" key="1">
    <source>
        <dbReference type="Pfam" id="PF10091"/>
    </source>
</evidence>
<organism evidence="2 3">
    <name type="scientific">Bremerella volcania</name>
    <dbReference type="NCBI Taxonomy" id="2527984"/>
    <lineage>
        <taxon>Bacteria</taxon>
        <taxon>Pseudomonadati</taxon>
        <taxon>Planctomycetota</taxon>
        <taxon>Planctomycetia</taxon>
        <taxon>Pirellulales</taxon>
        <taxon>Pirellulaceae</taxon>
        <taxon>Bremerella</taxon>
    </lineage>
</organism>
<dbReference type="Pfam" id="PF10091">
    <property type="entry name" value="Glycoamylase"/>
    <property type="match status" value="1"/>
</dbReference>
<dbReference type="RefSeq" id="WP_196782291.1">
    <property type="nucleotide sequence ID" value="NZ_CP036289.1"/>
</dbReference>
<accession>A0A518C4Q2</accession>
<dbReference type="EMBL" id="CP036289">
    <property type="protein sequence ID" value="QDU74213.1"/>
    <property type="molecule type" value="Genomic_DNA"/>
</dbReference>
<keyword evidence="3" id="KW-1185">Reference proteome</keyword>
<dbReference type="Gene3D" id="1.50.10.140">
    <property type="match status" value="1"/>
</dbReference>
<feature type="domain" description="Glycoamylase-like" evidence="1">
    <location>
        <begin position="207"/>
        <end position="427"/>
    </location>
</feature>
<evidence type="ECO:0000313" key="2">
    <source>
        <dbReference type="EMBL" id="QDU74213.1"/>
    </source>
</evidence>
<sequence>MKRRTFLAAGLSLPLVMSGVLPRRVHSETISDSPTYDLRGEALVRDMQRRCYRYFLEAVDPKTQLVADRAAADGSNYSRHASSAACGFGLASHAIAAQYGWAPREEIQGRVRTMLRSLSGIVAHEKGFVYHFFDIKTGKRALRSEASSVDTALMLAGAMSATVAFEDDSEIGRLTDQLYNRVEWSWLLGENGCLHMGYLPEIGILPHQWDQFSEHLILSLLAIGAPSHPIPPSSWDAWRREPVLSFNGQEFLSYPPLFVHQYPLAFFDFQNYRAPSGRSFYRNAQIAHHAHIDFLTRLGQKYPEQMGHYGADLWGITSSDSQFGYRDWGGPYKNDRVEPDREIDGTIVPSAAAGALAVMPQEALRTLEFQKAHFGEKIYGHYGFVNAFNPANGWVNPDVIGIDTGISLMMAENMLTGGLWNLFMQHPAAQRGLKLAGFTPTGTTVLTSSP</sequence>
<dbReference type="Proteomes" id="UP000318626">
    <property type="component" value="Chromosome"/>
</dbReference>
<gene>
    <name evidence="2" type="ORF">Pan97_12180</name>
</gene>
<dbReference type="InterPro" id="IPR016883">
    <property type="entry name" value="UCP028431"/>
</dbReference>
<dbReference type="KEGG" id="bvo:Pan97_12180"/>
<proteinExistence type="predicted"/>
<evidence type="ECO:0000313" key="3">
    <source>
        <dbReference type="Proteomes" id="UP000318626"/>
    </source>
</evidence>
<dbReference type="AlphaFoldDB" id="A0A518C4Q2"/>